<dbReference type="PANTHER" id="PTHR45819:SF5">
    <property type="entry name" value="CENTAURIN-GAMMA-1A"/>
    <property type="match status" value="1"/>
</dbReference>
<feature type="compositionally biased region" description="Polar residues" evidence="9">
    <location>
        <begin position="708"/>
        <end position="726"/>
    </location>
</feature>
<dbReference type="PANTHER" id="PTHR45819">
    <property type="entry name" value="CENTAURIN-GAMMA-1A"/>
    <property type="match status" value="1"/>
</dbReference>
<organism evidence="12 13">
    <name type="scientific">Ditylenchus destructor</name>
    <dbReference type="NCBI Taxonomy" id="166010"/>
    <lineage>
        <taxon>Eukaryota</taxon>
        <taxon>Metazoa</taxon>
        <taxon>Ecdysozoa</taxon>
        <taxon>Nematoda</taxon>
        <taxon>Chromadorea</taxon>
        <taxon>Rhabditida</taxon>
        <taxon>Tylenchina</taxon>
        <taxon>Tylenchomorpha</taxon>
        <taxon>Sphaerularioidea</taxon>
        <taxon>Anguinidae</taxon>
        <taxon>Anguininae</taxon>
        <taxon>Ditylenchus</taxon>
    </lineage>
</organism>
<dbReference type="Pfam" id="PF00071">
    <property type="entry name" value="Ras"/>
    <property type="match status" value="1"/>
</dbReference>
<dbReference type="InterPro" id="IPR001849">
    <property type="entry name" value="PH_domain"/>
</dbReference>
<dbReference type="SUPFAM" id="SSF57863">
    <property type="entry name" value="ArfGap/RecO-like zinc finger"/>
    <property type="match status" value="1"/>
</dbReference>
<evidence type="ECO:0000256" key="7">
    <source>
        <dbReference type="PROSITE-ProRule" id="PRU00023"/>
    </source>
</evidence>
<comment type="caution">
    <text evidence="12">The sequence shown here is derived from an EMBL/GenBank/DDBJ whole genome shotgun (WGS) entry which is preliminary data.</text>
</comment>
<dbReference type="EMBL" id="JAKKPZ010000001">
    <property type="protein sequence ID" value="KAI1729001.1"/>
    <property type="molecule type" value="Genomic_DNA"/>
</dbReference>
<dbReference type="InterPro" id="IPR027417">
    <property type="entry name" value="P-loop_NTPase"/>
</dbReference>
<feature type="domain" description="Arf-GAP" evidence="11">
    <location>
        <begin position="793"/>
        <end position="913"/>
    </location>
</feature>
<dbReference type="SMART" id="SM00105">
    <property type="entry name" value="ArfGap"/>
    <property type="match status" value="1"/>
</dbReference>
<dbReference type="InterPro" id="IPR051282">
    <property type="entry name" value="Arf-GAP_GTPase_ANK_PH"/>
</dbReference>
<dbReference type="GO" id="GO:0003924">
    <property type="term" value="F:GTPase activity"/>
    <property type="evidence" value="ECO:0007669"/>
    <property type="project" value="InterPro"/>
</dbReference>
<dbReference type="SUPFAM" id="SSF52540">
    <property type="entry name" value="P-loop containing nucleoside triphosphate hydrolases"/>
    <property type="match status" value="1"/>
</dbReference>
<feature type="region of interest" description="Disordered" evidence="9">
    <location>
        <begin position="708"/>
        <end position="744"/>
    </location>
</feature>
<dbReference type="PROSITE" id="PS51419">
    <property type="entry name" value="RAB"/>
    <property type="match status" value="1"/>
</dbReference>
<dbReference type="AlphaFoldDB" id="A0AAD4NIU7"/>
<evidence type="ECO:0000256" key="8">
    <source>
        <dbReference type="PROSITE-ProRule" id="PRU00288"/>
    </source>
</evidence>
<feature type="compositionally biased region" description="Polar residues" evidence="9">
    <location>
        <begin position="481"/>
        <end position="526"/>
    </location>
</feature>
<sequence length="1091" mass="120773">MLSNINNHNETPSQTAVLMRRSQSNGSAGGPELGSSAHEYISQQIQLEIQRFESVHPCIYAVYDLIDTIADTTLQDQLREQVLSIEDAFVNSQEWTLSRAVREVKLGVVGSLNSGKTSLVHYFLTGASTLDESPEGGRFKKEICIDNRSYLLLIRDEGSAQPELQFTQWIDGLVIVFSVECRESYQTALQFFQRMKNYRNLSDIPVFLVGTQDSSSEGSRREVSADEARIACQSRKMSDYFECCAIYGHNAEAIFNTACQWVVQQQRRGSNNGISANSYQLHPGGAAVQPVQSNYPPPPPQRNFVESNQYKSPYHHQRSVSALLGQDQLIPNSRVNPSSVSSSVLRRSHQQGVSSALSKVPPSCSTSVSTFYQEPSSPDSKQSHHSNHQYQHTPLHRDNYLNNCDRFSENRSNSKFYVSSGQHSNMLNNRVSNPEFNGISPAYSHNNLTSPYSFANGSQPFPPQYSRSSSSMVHPGGPQHDSASFAQNHIFDGTSSSTLVGHSNYGPSTSEIPPQQHTPSSTPNTQRKNRRISNIFRPGKHDHNHQTPEERAAKHSAEMGKGRLIPVKQGLLYKKSSKALNKEWKKKYVCLYPDGRLSYHQNLKEYMDKDDKGKEINLKLAAVRIAGRHKLNATSRNSLLPSQQHSTCTSIKEAPNITELTSSMADSLKSPILESDIGVSSGFGLEGGTSGNSDGDLGAGALVTSTSSAGPIVNNKQSNVPPTTSNTKKKKGHRRLGSSAKQNEEDDDCEFEIICSNEKRWEFAASSAEERDEWVSLIEEQIEKCLHRAHGNKAEVQALKEIPGNDKCADCNAPDPVWASLNLGTLICIECSGIHRNLGSHISKVRSLALDDWPLEYIKFMQAIGNQLANSIWEHNAPNDKKPSSESSSDQKSSWIKAKYEQKRFLPLVRVDQTMNKQIIDAVLARDLPTLLMVLPRCSEKEVNGIIGGGDRRTPVHLACSIDAPEILQLLIWYNADIRLLDEMGRSALWHAQHNGSKDCANILLNAGLQPNNAMNQQTTNDAFQNNIKSMTASMSTFTPSNGNAELAKFRRQGNSEIVSKRPENDDQTSNHAAQNCSGIATFKCLPASII</sequence>
<dbReference type="InterPro" id="IPR037278">
    <property type="entry name" value="ARFGAP/RecO"/>
</dbReference>
<keyword evidence="4 8" id="KW-0863">Zinc-finger</keyword>
<dbReference type="PROSITE" id="PS50115">
    <property type="entry name" value="ARFGAP"/>
    <property type="match status" value="1"/>
</dbReference>
<feature type="region of interest" description="Disordered" evidence="9">
    <location>
        <begin position="328"/>
        <end position="406"/>
    </location>
</feature>
<evidence type="ECO:0000259" key="10">
    <source>
        <dbReference type="PROSITE" id="PS50003"/>
    </source>
</evidence>
<feature type="repeat" description="ANK" evidence="7">
    <location>
        <begin position="951"/>
        <end position="983"/>
    </location>
</feature>
<keyword evidence="3" id="KW-0479">Metal-binding</keyword>
<name>A0AAD4NIU7_9BILA</name>
<dbReference type="Pfam" id="PF01412">
    <property type="entry name" value="ArfGap"/>
    <property type="match status" value="1"/>
</dbReference>
<dbReference type="Gene3D" id="2.30.29.30">
    <property type="entry name" value="Pleckstrin-homology domain (PH domain)/Phosphotyrosine-binding domain (PTB)"/>
    <property type="match status" value="2"/>
</dbReference>
<dbReference type="GO" id="GO:0008270">
    <property type="term" value="F:zinc ion binding"/>
    <property type="evidence" value="ECO:0007669"/>
    <property type="project" value="UniProtKB-KW"/>
</dbReference>
<feature type="compositionally biased region" description="Low complexity" evidence="9">
    <location>
        <begin position="331"/>
        <end position="345"/>
    </location>
</feature>
<accession>A0AAD4NIU7</accession>
<dbReference type="SUPFAM" id="SSF50729">
    <property type="entry name" value="PH domain-like"/>
    <property type="match status" value="1"/>
</dbReference>
<dbReference type="SUPFAM" id="SSF48403">
    <property type="entry name" value="Ankyrin repeat"/>
    <property type="match status" value="1"/>
</dbReference>
<evidence type="ECO:0000313" key="13">
    <source>
        <dbReference type="Proteomes" id="UP001201812"/>
    </source>
</evidence>
<dbReference type="SMART" id="SM00175">
    <property type="entry name" value="RAB"/>
    <property type="match status" value="1"/>
</dbReference>
<keyword evidence="2" id="KW-0343">GTPase activation</keyword>
<evidence type="ECO:0000256" key="6">
    <source>
        <dbReference type="ARBA" id="ARBA00023043"/>
    </source>
</evidence>
<dbReference type="Proteomes" id="UP001201812">
    <property type="component" value="Unassembled WGS sequence"/>
</dbReference>
<dbReference type="InterPro" id="IPR011993">
    <property type="entry name" value="PH-like_dom_sf"/>
</dbReference>
<dbReference type="InterPro" id="IPR036770">
    <property type="entry name" value="Ankyrin_rpt-contain_sf"/>
</dbReference>
<dbReference type="PROSITE" id="PS50088">
    <property type="entry name" value="ANK_REPEAT"/>
    <property type="match status" value="1"/>
</dbReference>
<evidence type="ECO:0000256" key="1">
    <source>
        <dbReference type="ARBA" id="ARBA00005430"/>
    </source>
</evidence>
<dbReference type="FunFam" id="1.10.220.150:FF:000023">
    <property type="entry name" value="Arf-GAP with ANK repeat and PH domain-containing protein cnt-2"/>
    <property type="match status" value="1"/>
</dbReference>
<keyword evidence="13" id="KW-1185">Reference proteome</keyword>
<feature type="compositionally biased region" description="Basic and acidic residues" evidence="9">
    <location>
        <begin position="539"/>
        <end position="557"/>
    </location>
</feature>
<dbReference type="PROSITE" id="PS51421">
    <property type="entry name" value="RAS"/>
    <property type="match status" value="1"/>
</dbReference>
<evidence type="ECO:0000259" key="11">
    <source>
        <dbReference type="PROSITE" id="PS50115"/>
    </source>
</evidence>
<dbReference type="SMART" id="SM00248">
    <property type="entry name" value="ANK"/>
    <property type="match status" value="2"/>
</dbReference>
<dbReference type="PRINTS" id="PR00405">
    <property type="entry name" value="REVINTRACTNG"/>
</dbReference>
<feature type="compositionally biased region" description="Polar residues" evidence="9">
    <location>
        <begin position="350"/>
        <end position="380"/>
    </location>
</feature>
<evidence type="ECO:0000256" key="2">
    <source>
        <dbReference type="ARBA" id="ARBA00022468"/>
    </source>
</evidence>
<dbReference type="Gene3D" id="1.10.220.150">
    <property type="entry name" value="Arf GTPase activating protein"/>
    <property type="match status" value="1"/>
</dbReference>
<feature type="compositionally biased region" description="Basic residues" evidence="9">
    <location>
        <begin position="727"/>
        <end position="736"/>
    </location>
</feature>
<dbReference type="SMART" id="SM00233">
    <property type="entry name" value="PH"/>
    <property type="match status" value="1"/>
</dbReference>
<evidence type="ECO:0000256" key="3">
    <source>
        <dbReference type="ARBA" id="ARBA00022723"/>
    </source>
</evidence>
<evidence type="ECO:0000313" key="12">
    <source>
        <dbReference type="EMBL" id="KAI1729001.1"/>
    </source>
</evidence>
<feature type="compositionally biased region" description="Polar residues" evidence="9">
    <location>
        <begin position="456"/>
        <end position="472"/>
    </location>
</feature>
<dbReference type="PROSITE" id="PS50003">
    <property type="entry name" value="PH_DOMAIN"/>
    <property type="match status" value="1"/>
</dbReference>
<evidence type="ECO:0000256" key="4">
    <source>
        <dbReference type="ARBA" id="ARBA00022771"/>
    </source>
</evidence>
<comment type="similarity">
    <text evidence="1">Belongs to the centaurin gamma-like family.</text>
</comment>
<dbReference type="InterPro" id="IPR038508">
    <property type="entry name" value="ArfGAP_dom_sf"/>
</dbReference>
<reference evidence="12" key="1">
    <citation type="submission" date="2022-01" db="EMBL/GenBank/DDBJ databases">
        <title>Genome Sequence Resource for Two Populations of Ditylenchus destructor, the Migratory Endoparasitic Phytonematode.</title>
        <authorList>
            <person name="Zhang H."/>
            <person name="Lin R."/>
            <person name="Xie B."/>
        </authorList>
    </citation>
    <scope>NUCLEOTIDE SEQUENCE</scope>
    <source>
        <strain evidence="12">BazhouSP</strain>
    </source>
</reference>
<proteinExistence type="inferred from homology"/>
<dbReference type="Pfam" id="PF12796">
    <property type="entry name" value="Ank_2"/>
    <property type="match status" value="1"/>
</dbReference>
<dbReference type="Gene3D" id="1.25.40.20">
    <property type="entry name" value="Ankyrin repeat-containing domain"/>
    <property type="match status" value="1"/>
</dbReference>
<feature type="region of interest" description="Disordered" evidence="9">
    <location>
        <begin position="456"/>
        <end position="557"/>
    </location>
</feature>
<keyword evidence="6 7" id="KW-0040">ANK repeat</keyword>
<dbReference type="SMART" id="SM00173">
    <property type="entry name" value="RAS"/>
    <property type="match status" value="1"/>
</dbReference>
<dbReference type="InterPro" id="IPR002110">
    <property type="entry name" value="Ankyrin_rpt"/>
</dbReference>
<dbReference type="InterPro" id="IPR001164">
    <property type="entry name" value="ArfGAP_dom"/>
</dbReference>
<feature type="region of interest" description="Disordered" evidence="9">
    <location>
        <begin position="273"/>
        <end position="306"/>
    </location>
</feature>
<dbReference type="Gene3D" id="3.40.50.300">
    <property type="entry name" value="P-loop containing nucleotide triphosphate hydrolases"/>
    <property type="match status" value="1"/>
</dbReference>
<dbReference type="GO" id="GO:0005525">
    <property type="term" value="F:GTP binding"/>
    <property type="evidence" value="ECO:0007669"/>
    <property type="project" value="InterPro"/>
</dbReference>
<evidence type="ECO:0000256" key="9">
    <source>
        <dbReference type="SAM" id="MobiDB-lite"/>
    </source>
</evidence>
<dbReference type="PROSITE" id="PS50297">
    <property type="entry name" value="ANK_REP_REGION"/>
    <property type="match status" value="1"/>
</dbReference>
<gene>
    <name evidence="12" type="ORF">DdX_01215</name>
</gene>
<dbReference type="InterPro" id="IPR001806">
    <property type="entry name" value="Small_GTPase"/>
</dbReference>
<feature type="domain" description="PH" evidence="10">
    <location>
        <begin position="565"/>
        <end position="783"/>
    </location>
</feature>
<protein>
    <submittedName>
        <fullName evidence="12">GTPase activating protein for arf domain-containing protein</fullName>
    </submittedName>
</protein>
<keyword evidence="5" id="KW-0862">Zinc</keyword>
<dbReference type="GO" id="GO:0005096">
    <property type="term" value="F:GTPase activator activity"/>
    <property type="evidence" value="ECO:0007669"/>
    <property type="project" value="UniProtKB-KW"/>
</dbReference>
<evidence type="ECO:0000256" key="5">
    <source>
        <dbReference type="ARBA" id="ARBA00022833"/>
    </source>
</evidence>